<evidence type="ECO:0000256" key="13">
    <source>
        <dbReference type="ARBA" id="ARBA00023136"/>
    </source>
</evidence>
<comment type="function">
    <text evidence="2">May be involved in the metabolism of insect hormones and in the breakdown of synthetic insecticides.</text>
</comment>
<keyword evidence="7 14" id="KW-0479">Metal-binding</keyword>
<sequence length="499" mass="56427">MLIVAWLLSAVLSLCFVLCVIHIRKKYSFWSERGVPFVPARFPLGNIQHASHLMLDLYRELKGKHPFGGIFQFTEPVAMITDPEMIRNVLVRDFRHFYDRGGYINRQHDPLSGHMLNSGSERWSVLRHASSPIFSTGRLRAFLPEMVQMIDQFQAYLDAKLAAEGEMIELKGVLERHNTDIAMRFLLGREGNNLLAPEGGLHEAVMRGGFLLPSVWKLFLMTSYRSVARKLRLKVCSRELTETVERVAAEAINSKLHEHRPEASRRVDLIDQLLKAPGFDGKSSLTLSEIAAQVFLFVAAYETNAVTTFYCLHELAQRPELQQRARACVCEALEKHGGITYEAIAQMSYLDQCINETLRKHPLAINLIRVVTEDYPVPDSTGIVLPKGLNIIVPVYAIHYDPQHYPEPERFDPDRFTPEGCRQRAPYTFLPFGAGPKICIGYRQGKLQLRTMLAVLLSSYEFATCAKSTPGALSNAHTVIKPQGDLWLKVKKLNRVVAA</sequence>
<keyword evidence="9" id="KW-0492">Microsome</keyword>
<evidence type="ECO:0000313" key="16">
    <source>
        <dbReference type="EnsemblMetazoa" id="AARA015801-PA"/>
    </source>
</evidence>
<dbReference type="GO" id="GO:0016705">
    <property type="term" value="F:oxidoreductase activity, acting on paired donors, with incorporation or reduction of molecular oxygen"/>
    <property type="evidence" value="ECO:0007669"/>
    <property type="project" value="InterPro"/>
</dbReference>
<evidence type="ECO:0000256" key="7">
    <source>
        <dbReference type="ARBA" id="ARBA00022723"/>
    </source>
</evidence>
<dbReference type="Gene3D" id="1.10.630.10">
    <property type="entry name" value="Cytochrome P450"/>
    <property type="match status" value="1"/>
</dbReference>
<keyword evidence="6 14" id="KW-0349">Heme</keyword>
<comment type="cofactor">
    <cofactor evidence="1 14">
        <name>heme</name>
        <dbReference type="ChEBI" id="CHEBI:30413"/>
    </cofactor>
</comment>
<dbReference type="GO" id="GO:0004497">
    <property type="term" value="F:monooxygenase activity"/>
    <property type="evidence" value="ECO:0007669"/>
    <property type="project" value="UniProtKB-KW"/>
</dbReference>
<dbReference type="KEGG" id="aara:120904662"/>
<dbReference type="AlphaFoldDB" id="A0A182IIL9"/>
<dbReference type="Proteomes" id="UP000075840">
    <property type="component" value="Unassembled WGS sequence"/>
</dbReference>
<evidence type="ECO:0000256" key="11">
    <source>
        <dbReference type="ARBA" id="ARBA00023004"/>
    </source>
</evidence>
<keyword evidence="13" id="KW-0472">Membrane</keyword>
<dbReference type="PRINTS" id="PR00465">
    <property type="entry name" value="EP450IV"/>
</dbReference>
<dbReference type="Pfam" id="PF00067">
    <property type="entry name" value="p450"/>
    <property type="match status" value="1"/>
</dbReference>
<dbReference type="PANTHER" id="PTHR24292">
    <property type="entry name" value="CYTOCHROME P450"/>
    <property type="match status" value="1"/>
</dbReference>
<dbReference type="SUPFAM" id="SSF48264">
    <property type="entry name" value="Cytochrome P450"/>
    <property type="match status" value="1"/>
</dbReference>
<protein>
    <submittedName>
        <fullName evidence="16">Uncharacterized protein</fullName>
    </submittedName>
</protein>
<accession>A0A182IIL9</accession>
<proteinExistence type="inferred from homology"/>
<evidence type="ECO:0000256" key="14">
    <source>
        <dbReference type="PIRSR" id="PIRSR602403-1"/>
    </source>
</evidence>
<evidence type="ECO:0000256" key="2">
    <source>
        <dbReference type="ARBA" id="ARBA00003690"/>
    </source>
</evidence>
<dbReference type="GO" id="GO:0005789">
    <property type="term" value="C:endoplasmic reticulum membrane"/>
    <property type="evidence" value="ECO:0007669"/>
    <property type="project" value="UniProtKB-SubCell"/>
</dbReference>
<evidence type="ECO:0000256" key="6">
    <source>
        <dbReference type="ARBA" id="ARBA00022617"/>
    </source>
</evidence>
<dbReference type="EMBL" id="APCN01002460">
    <property type="status" value="NOT_ANNOTATED_CDS"/>
    <property type="molecule type" value="Genomic_DNA"/>
</dbReference>
<dbReference type="GeneID" id="120904662"/>
<dbReference type="InterPro" id="IPR017972">
    <property type="entry name" value="Cyt_P450_CS"/>
</dbReference>
<comment type="subcellular location">
    <subcellularLocation>
        <location evidence="4">Endoplasmic reticulum membrane</location>
        <topology evidence="4">Peripheral membrane protein</topology>
    </subcellularLocation>
    <subcellularLocation>
        <location evidence="3">Microsome membrane</location>
        <topology evidence="3">Peripheral membrane protein</topology>
    </subcellularLocation>
</comment>
<dbReference type="RefSeq" id="XP_040170779.1">
    <property type="nucleotide sequence ID" value="XM_040314845.1"/>
</dbReference>
<dbReference type="VEuPathDB" id="VectorBase:AARA015801"/>
<dbReference type="GO" id="GO:0005506">
    <property type="term" value="F:iron ion binding"/>
    <property type="evidence" value="ECO:0007669"/>
    <property type="project" value="InterPro"/>
</dbReference>
<dbReference type="GO" id="GO:0020037">
    <property type="term" value="F:heme binding"/>
    <property type="evidence" value="ECO:0007669"/>
    <property type="project" value="InterPro"/>
</dbReference>
<dbReference type="VEuPathDB" id="VectorBase:AARA21_008486"/>
<evidence type="ECO:0000256" key="5">
    <source>
        <dbReference type="ARBA" id="ARBA00010617"/>
    </source>
</evidence>
<name>A0A182IIL9_ANOAR</name>
<keyword evidence="10 15" id="KW-0560">Oxidoreductase</keyword>
<keyword evidence="11 14" id="KW-0408">Iron</keyword>
<evidence type="ECO:0000256" key="15">
    <source>
        <dbReference type="RuleBase" id="RU000461"/>
    </source>
</evidence>
<evidence type="ECO:0000256" key="1">
    <source>
        <dbReference type="ARBA" id="ARBA00001971"/>
    </source>
</evidence>
<dbReference type="InterPro" id="IPR036396">
    <property type="entry name" value="Cyt_P450_sf"/>
</dbReference>
<comment type="similarity">
    <text evidence="5 15">Belongs to the cytochrome P450 family.</text>
</comment>
<dbReference type="InterPro" id="IPR002403">
    <property type="entry name" value="Cyt_P450_E_grp-IV"/>
</dbReference>
<evidence type="ECO:0000256" key="9">
    <source>
        <dbReference type="ARBA" id="ARBA00022848"/>
    </source>
</evidence>
<feature type="binding site" description="axial binding residue" evidence="14">
    <location>
        <position position="439"/>
    </location>
    <ligand>
        <name>heme</name>
        <dbReference type="ChEBI" id="CHEBI:30413"/>
    </ligand>
    <ligandPart>
        <name>Fe</name>
        <dbReference type="ChEBI" id="CHEBI:18248"/>
    </ligandPart>
</feature>
<keyword evidence="12 15" id="KW-0503">Monooxygenase</keyword>
<dbReference type="EnsemblMetazoa" id="AARA015801-RA">
    <property type="protein sequence ID" value="AARA015801-PA"/>
    <property type="gene ID" value="AARA015801"/>
</dbReference>
<dbReference type="PANTHER" id="PTHR24292:SF103">
    <property type="entry name" value="CYTOCHROME P450 6BS1"/>
    <property type="match status" value="1"/>
</dbReference>
<dbReference type="InterPro" id="IPR001128">
    <property type="entry name" value="Cyt_P450"/>
</dbReference>
<keyword evidence="17" id="KW-1185">Reference proteome</keyword>
<evidence type="ECO:0000256" key="8">
    <source>
        <dbReference type="ARBA" id="ARBA00022824"/>
    </source>
</evidence>
<dbReference type="CDD" id="cd11056">
    <property type="entry name" value="CYP6-like"/>
    <property type="match status" value="1"/>
</dbReference>
<dbReference type="PROSITE" id="PS00086">
    <property type="entry name" value="CYTOCHROME_P450"/>
    <property type="match status" value="1"/>
</dbReference>
<evidence type="ECO:0000256" key="10">
    <source>
        <dbReference type="ARBA" id="ARBA00023002"/>
    </source>
</evidence>
<dbReference type="InterPro" id="IPR050476">
    <property type="entry name" value="Insect_CytP450_Detox"/>
</dbReference>
<dbReference type="FunFam" id="1.10.630.10:FF:000182">
    <property type="entry name" value="Cytochrome P450 3A4"/>
    <property type="match status" value="1"/>
</dbReference>
<evidence type="ECO:0000313" key="17">
    <source>
        <dbReference type="Proteomes" id="UP000075840"/>
    </source>
</evidence>
<evidence type="ECO:0000256" key="4">
    <source>
        <dbReference type="ARBA" id="ARBA00004406"/>
    </source>
</evidence>
<dbReference type="PRINTS" id="PR00385">
    <property type="entry name" value="P450"/>
</dbReference>
<organism evidence="16 17">
    <name type="scientific">Anopheles arabiensis</name>
    <name type="common">Mosquito</name>
    <dbReference type="NCBI Taxonomy" id="7173"/>
    <lineage>
        <taxon>Eukaryota</taxon>
        <taxon>Metazoa</taxon>
        <taxon>Ecdysozoa</taxon>
        <taxon>Arthropoda</taxon>
        <taxon>Hexapoda</taxon>
        <taxon>Insecta</taxon>
        <taxon>Pterygota</taxon>
        <taxon>Neoptera</taxon>
        <taxon>Endopterygota</taxon>
        <taxon>Diptera</taxon>
        <taxon>Nematocera</taxon>
        <taxon>Culicoidea</taxon>
        <taxon>Culicidae</taxon>
        <taxon>Anophelinae</taxon>
        <taxon>Anopheles</taxon>
    </lineage>
</organism>
<evidence type="ECO:0000256" key="12">
    <source>
        <dbReference type="ARBA" id="ARBA00023033"/>
    </source>
</evidence>
<reference evidence="16" key="1">
    <citation type="submission" date="2022-08" db="UniProtKB">
        <authorList>
            <consortium name="EnsemblMetazoa"/>
        </authorList>
    </citation>
    <scope>IDENTIFICATION</scope>
    <source>
        <strain evidence="16">Dongola</strain>
    </source>
</reference>
<keyword evidence="8" id="KW-0256">Endoplasmic reticulum</keyword>
<evidence type="ECO:0000256" key="3">
    <source>
        <dbReference type="ARBA" id="ARBA00004174"/>
    </source>
</evidence>